<proteinExistence type="predicted"/>
<evidence type="ECO:0000313" key="3">
    <source>
        <dbReference type="Proteomes" id="UP000254519"/>
    </source>
</evidence>
<keyword evidence="3" id="KW-1185">Reference proteome</keyword>
<sequence length="70" mass="7651">MVGIVEIFKRAGVHKKFLPLISLLLGIIVGVVYVTDFYWKQGALVGAMLGLSASGLYSSSKNTFEKDDEE</sequence>
<dbReference type="Proteomes" id="UP000254519">
    <property type="component" value="Unassembled WGS sequence"/>
</dbReference>
<gene>
    <name evidence="2" type="ORF">NCTC4822_01859</name>
</gene>
<evidence type="ECO:0000256" key="1">
    <source>
        <dbReference type="SAM" id="Phobius"/>
    </source>
</evidence>
<accession>A0A380BW64</accession>
<dbReference type="EMBL" id="UGYZ01000002">
    <property type="protein sequence ID" value="SUJ08113.1"/>
    <property type="molecule type" value="Genomic_DNA"/>
</dbReference>
<evidence type="ECO:0000313" key="2">
    <source>
        <dbReference type="EMBL" id="SUJ08113.1"/>
    </source>
</evidence>
<keyword evidence="1" id="KW-0812">Transmembrane</keyword>
<organism evidence="2 3">
    <name type="scientific">Sporosarcina pasteurii</name>
    <name type="common">Bacillus pasteurii</name>
    <dbReference type="NCBI Taxonomy" id="1474"/>
    <lineage>
        <taxon>Bacteria</taxon>
        <taxon>Bacillati</taxon>
        <taxon>Bacillota</taxon>
        <taxon>Bacilli</taxon>
        <taxon>Bacillales</taxon>
        <taxon>Caryophanaceae</taxon>
        <taxon>Sporosarcina</taxon>
    </lineage>
</organism>
<name>A0A380BW64_SPOPA</name>
<dbReference type="AlphaFoldDB" id="A0A380BW64"/>
<feature type="transmembrane region" description="Helical" evidence="1">
    <location>
        <begin position="17"/>
        <end position="35"/>
    </location>
</feature>
<keyword evidence="1" id="KW-0472">Membrane</keyword>
<protein>
    <recommendedName>
        <fullName evidence="4">Phage holin</fullName>
    </recommendedName>
</protein>
<reference evidence="2 3" key="1">
    <citation type="submission" date="2018-06" db="EMBL/GenBank/DDBJ databases">
        <authorList>
            <consortium name="Pathogen Informatics"/>
            <person name="Doyle S."/>
        </authorList>
    </citation>
    <scope>NUCLEOTIDE SEQUENCE [LARGE SCALE GENOMIC DNA]</scope>
    <source>
        <strain evidence="3">ATCC 11859 / DSM 33 / NCIB 8841 / NCTC 4822</strain>
    </source>
</reference>
<keyword evidence="1" id="KW-1133">Transmembrane helix</keyword>
<evidence type="ECO:0008006" key="4">
    <source>
        <dbReference type="Google" id="ProtNLM"/>
    </source>
</evidence>